<name>A0ABU6VDL8_9FABA</name>
<dbReference type="Pfam" id="PF05641">
    <property type="entry name" value="Agenet"/>
    <property type="match status" value="1"/>
</dbReference>
<proteinExistence type="predicted"/>
<dbReference type="InterPro" id="IPR008395">
    <property type="entry name" value="Agenet-like_dom"/>
</dbReference>
<comment type="caution">
    <text evidence="2">The sequence shown here is derived from an EMBL/GenBank/DDBJ whole genome shotgun (WGS) entry which is preliminary data.</text>
</comment>
<reference evidence="2 3" key="1">
    <citation type="journal article" date="2023" name="Plants (Basel)">
        <title>Bridging the Gap: Combining Genomics and Transcriptomics Approaches to Understand Stylosanthes scabra, an Orphan Legume from the Brazilian Caatinga.</title>
        <authorList>
            <person name="Ferreira-Neto J.R.C."/>
            <person name="da Silva M.D."/>
            <person name="Binneck E."/>
            <person name="de Melo N.F."/>
            <person name="da Silva R.H."/>
            <person name="de Melo A.L.T.M."/>
            <person name="Pandolfi V."/>
            <person name="Bustamante F.O."/>
            <person name="Brasileiro-Vidal A.C."/>
            <person name="Benko-Iseppon A.M."/>
        </authorList>
    </citation>
    <scope>NUCLEOTIDE SEQUENCE [LARGE SCALE GENOMIC DNA]</scope>
    <source>
        <tissue evidence="2">Leaves</tissue>
    </source>
</reference>
<keyword evidence="3" id="KW-1185">Reference proteome</keyword>
<sequence length="148" mass="17184">MPPSNRRVTFRTGSNVEIIGKEEGFFGSYYEATIFKCLGMGCYVVQYMNLLEDSGRKPLLDVVRLKDIRPIPPDRDADLDGFEVNQCVDVYDNEGWWVGEIKSKKRRGEYSVYFSSTKEEIVYSAPQIRTHMEWSNGSWTFQDDKTQQ</sequence>
<feature type="domain" description="Agenet" evidence="1">
    <location>
        <begin position="80"/>
        <end position="136"/>
    </location>
</feature>
<protein>
    <recommendedName>
        <fullName evidence="1">Agenet domain-containing protein</fullName>
    </recommendedName>
</protein>
<dbReference type="EMBL" id="JASCZI010151137">
    <property type="protein sequence ID" value="MED6170043.1"/>
    <property type="molecule type" value="Genomic_DNA"/>
</dbReference>
<accession>A0ABU6VDL8</accession>
<dbReference type="PANTHER" id="PTHR31917:SF148">
    <property type="entry name" value="DUF724 DOMAIN-CONTAINING PROTEIN 2"/>
    <property type="match status" value="1"/>
</dbReference>
<feature type="domain" description="Agenet" evidence="1">
    <location>
        <begin position="8"/>
        <end position="76"/>
    </location>
</feature>
<dbReference type="PANTHER" id="PTHR31917">
    <property type="entry name" value="AGENET DOMAIN-CONTAINING PROTEIN-RELATED"/>
    <property type="match status" value="1"/>
</dbReference>
<dbReference type="InterPro" id="IPR014002">
    <property type="entry name" value="Agenet_dom_plant"/>
</dbReference>
<gene>
    <name evidence="2" type="ORF">PIB30_026895</name>
</gene>
<evidence type="ECO:0000313" key="3">
    <source>
        <dbReference type="Proteomes" id="UP001341840"/>
    </source>
</evidence>
<evidence type="ECO:0000259" key="1">
    <source>
        <dbReference type="SMART" id="SM00743"/>
    </source>
</evidence>
<evidence type="ECO:0000313" key="2">
    <source>
        <dbReference type="EMBL" id="MED6170043.1"/>
    </source>
</evidence>
<dbReference type="SMART" id="SM00743">
    <property type="entry name" value="Agenet"/>
    <property type="match status" value="2"/>
</dbReference>
<dbReference type="CDD" id="cd20405">
    <property type="entry name" value="Tudor_Agenet_AtDUF_rpt1_3"/>
    <property type="match status" value="1"/>
</dbReference>
<organism evidence="2 3">
    <name type="scientific">Stylosanthes scabra</name>
    <dbReference type="NCBI Taxonomy" id="79078"/>
    <lineage>
        <taxon>Eukaryota</taxon>
        <taxon>Viridiplantae</taxon>
        <taxon>Streptophyta</taxon>
        <taxon>Embryophyta</taxon>
        <taxon>Tracheophyta</taxon>
        <taxon>Spermatophyta</taxon>
        <taxon>Magnoliopsida</taxon>
        <taxon>eudicotyledons</taxon>
        <taxon>Gunneridae</taxon>
        <taxon>Pentapetalae</taxon>
        <taxon>rosids</taxon>
        <taxon>fabids</taxon>
        <taxon>Fabales</taxon>
        <taxon>Fabaceae</taxon>
        <taxon>Papilionoideae</taxon>
        <taxon>50 kb inversion clade</taxon>
        <taxon>dalbergioids sensu lato</taxon>
        <taxon>Dalbergieae</taxon>
        <taxon>Pterocarpus clade</taxon>
        <taxon>Stylosanthes</taxon>
    </lineage>
</organism>
<dbReference type="CDD" id="cd20406">
    <property type="entry name" value="Tudor_Agenet_AtDUF_rpt2_4"/>
    <property type="match status" value="1"/>
</dbReference>
<dbReference type="Proteomes" id="UP001341840">
    <property type="component" value="Unassembled WGS sequence"/>
</dbReference>